<feature type="compositionally biased region" description="Basic and acidic residues" evidence="7">
    <location>
        <begin position="30"/>
        <end position="50"/>
    </location>
</feature>
<keyword evidence="6" id="KW-0012">Acyltransferase</keyword>
<evidence type="ECO:0000256" key="6">
    <source>
        <dbReference type="ARBA" id="ARBA00023315"/>
    </source>
</evidence>
<evidence type="ECO:0008006" key="11">
    <source>
        <dbReference type="Google" id="ProtNLM"/>
    </source>
</evidence>
<dbReference type="EMBL" id="JACGCM010001782">
    <property type="protein sequence ID" value="KAF6149694.1"/>
    <property type="molecule type" value="Genomic_DNA"/>
</dbReference>
<dbReference type="AlphaFoldDB" id="A0A7J7M4J1"/>
<reference evidence="9 10" key="1">
    <citation type="journal article" date="2020" name="IScience">
        <title>Genome Sequencing of the Endangered Kingdonia uniflora (Circaeasteraceae, Ranunculales) Reveals Potential Mechanisms of Evolutionary Specialization.</title>
        <authorList>
            <person name="Sun Y."/>
            <person name="Deng T."/>
            <person name="Zhang A."/>
            <person name="Moore M.J."/>
            <person name="Landis J.B."/>
            <person name="Lin N."/>
            <person name="Zhang H."/>
            <person name="Zhang X."/>
            <person name="Huang J."/>
            <person name="Zhang X."/>
            <person name="Sun H."/>
            <person name="Wang H."/>
        </authorList>
    </citation>
    <scope>NUCLEOTIDE SEQUENCE [LARGE SCALE GENOMIC DNA]</scope>
    <source>
        <strain evidence="9">TB1705</strain>
        <tissue evidence="9">Leaf</tissue>
    </source>
</reference>
<evidence type="ECO:0000313" key="10">
    <source>
        <dbReference type="Proteomes" id="UP000541444"/>
    </source>
</evidence>
<dbReference type="GO" id="GO:0005783">
    <property type="term" value="C:endoplasmic reticulum"/>
    <property type="evidence" value="ECO:0007669"/>
    <property type="project" value="TreeGrafter"/>
</dbReference>
<evidence type="ECO:0000256" key="5">
    <source>
        <dbReference type="ARBA" id="ARBA00023136"/>
    </source>
</evidence>
<keyword evidence="5 8" id="KW-0472">Membrane</keyword>
<evidence type="ECO:0000313" key="9">
    <source>
        <dbReference type="EMBL" id="KAF6149694.1"/>
    </source>
</evidence>
<protein>
    <recommendedName>
        <fullName evidence="11">Phospholipid/glycerol acyltransferase domain-containing protein</fullName>
    </recommendedName>
</protein>
<accession>A0A7J7M4J1</accession>
<dbReference type="Proteomes" id="UP000541444">
    <property type="component" value="Unassembled WGS sequence"/>
</dbReference>
<evidence type="ECO:0000256" key="4">
    <source>
        <dbReference type="ARBA" id="ARBA00023098"/>
    </source>
</evidence>
<evidence type="ECO:0000256" key="7">
    <source>
        <dbReference type="SAM" id="MobiDB-lite"/>
    </source>
</evidence>
<keyword evidence="1" id="KW-0808">Transferase</keyword>
<dbReference type="PANTHER" id="PTHR23063">
    <property type="entry name" value="PHOSPHOLIPID ACYLTRANSFERASE"/>
    <property type="match status" value="1"/>
</dbReference>
<feature type="transmembrane region" description="Helical" evidence="8">
    <location>
        <begin position="97"/>
        <end position="120"/>
    </location>
</feature>
<dbReference type="GO" id="GO:0006644">
    <property type="term" value="P:phospholipid metabolic process"/>
    <property type="evidence" value="ECO:0007669"/>
    <property type="project" value="TreeGrafter"/>
</dbReference>
<organism evidence="9 10">
    <name type="scientific">Kingdonia uniflora</name>
    <dbReference type="NCBI Taxonomy" id="39325"/>
    <lineage>
        <taxon>Eukaryota</taxon>
        <taxon>Viridiplantae</taxon>
        <taxon>Streptophyta</taxon>
        <taxon>Embryophyta</taxon>
        <taxon>Tracheophyta</taxon>
        <taxon>Spermatophyta</taxon>
        <taxon>Magnoliopsida</taxon>
        <taxon>Ranunculales</taxon>
        <taxon>Circaeasteraceae</taxon>
        <taxon>Kingdonia</taxon>
    </lineage>
</organism>
<evidence type="ECO:0000256" key="8">
    <source>
        <dbReference type="SAM" id="Phobius"/>
    </source>
</evidence>
<keyword evidence="3 8" id="KW-1133">Transmembrane helix</keyword>
<gene>
    <name evidence="9" type="ORF">GIB67_017427</name>
</gene>
<keyword evidence="4" id="KW-0443">Lipid metabolism</keyword>
<dbReference type="GO" id="GO:0071618">
    <property type="term" value="F:lysophosphatidylethanolamine acyltransferase activity"/>
    <property type="evidence" value="ECO:0007669"/>
    <property type="project" value="TreeGrafter"/>
</dbReference>
<evidence type="ECO:0000256" key="1">
    <source>
        <dbReference type="ARBA" id="ARBA00022679"/>
    </source>
</evidence>
<dbReference type="OrthoDB" id="272512at2759"/>
<proteinExistence type="predicted"/>
<feature type="region of interest" description="Disordered" evidence="7">
    <location>
        <begin position="1"/>
        <end position="56"/>
    </location>
</feature>
<evidence type="ECO:0000256" key="2">
    <source>
        <dbReference type="ARBA" id="ARBA00022692"/>
    </source>
</evidence>
<evidence type="ECO:0000256" key="3">
    <source>
        <dbReference type="ARBA" id="ARBA00022989"/>
    </source>
</evidence>
<keyword evidence="10" id="KW-1185">Reference proteome</keyword>
<sequence>MESELKLFSPSNDQSHEPTLDESPPQVHESPIEALEKDERPLLDSSDSKSESSSSPSVYAEAVKELEKKFAAYVRNDMYGTMGRGELPLIEKVKVGLALVTLVPIRVIVGLVILVLYYLICRFCTVFSVPNREDGQEDYAHMVGWRRVVIVQCGRFLSRAMFFTMGFYWISETRRDLDAAEKMVSEDECKDQSEECERPGAIISNHVSYLDILYHMSSSFPSFVAKVL</sequence>
<keyword evidence="2 8" id="KW-0812">Transmembrane</keyword>
<dbReference type="PANTHER" id="PTHR23063:SF54">
    <property type="entry name" value="LYSOPHOSPHOLIPID ACYLTRANSFERASE LPEAT1"/>
    <property type="match status" value="1"/>
</dbReference>
<comment type="caution">
    <text evidence="9">The sequence shown here is derived from an EMBL/GenBank/DDBJ whole genome shotgun (WGS) entry which is preliminary data.</text>
</comment>
<name>A0A7J7M4J1_9MAGN</name>